<comment type="caution">
    <text evidence="2">The sequence shown here is derived from an EMBL/GenBank/DDBJ whole genome shotgun (WGS) entry which is preliminary data.</text>
</comment>
<dbReference type="GO" id="GO:0030490">
    <property type="term" value="P:maturation of SSU-rRNA"/>
    <property type="evidence" value="ECO:0007669"/>
    <property type="project" value="InterPro"/>
</dbReference>
<gene>
    <name evidence="2" type="ORF">CVT25_007435</name>
</gene>
<feature type="region of interest" description="Disordered" evidence="1">
    <location>
        <begin position="785"/>
        <end position="804"/>
    </location>
</feature>
<dbReference type="EMBL" id="NHYD01000229">
    <property type="protein sequence ID" value="PPQ94798.1"/>
    <property type="molecule type" value="Genomic_DNA"/>
</dbReference>
<dbReference type="InterPro" id="IPR011047">
    <property type="entry name" value="Quinoprotein_ADH-like_sf"/>
</dbReference>
<dbReference type="SUPFAM" id="SSF50998">
    <property type="entry name" value="Quinoprotein alcohol dehydrogenase-like"/>
    <property type="match status" value="1"/>
</dbReference>
<sequence length="822" mass="87986">MASSSINETFVLANYTSSVRGKSAKKYTPGVYASCTKKNTSSSDGYVTVAVQADGVHVLDTSDLHPVTSQTLGPSTSFSCPPLTLPSSSNYPSRTYAVISASPELSSAGDGERTLWVWHGDASKSKQKEKQSKIILSREHTAYGLYSCGELPERVVALSTTGEIAVVDADSLEVKSSLQQSVSSGVIHASVFTASTSYLGRGTAGAIVVMATSGSSKKTHLRILAIDEADSIISQEQDCELPLDSESIASISCSDTGIIGVLSVDGSWSSYRLPAGPSSSLTELSPPFRLSNLSFISQPSKYSVSTLALTSSHVLLAAVASHDLVLLLWDLQFSVLLASHTLPVPSALGPASSIHIRLIPGSQTLTKTETQAIGQVIFILSSMPAKETPASEKEKEKENKSGAKTSSVLVVVPYSVPVMSTIAAAMGKGDAGAKWLHAAEEGGKGQQSAEETARAKLLGTMRAAMQGGRPQAAVAAFMKWAPPKTDNKIVASTLEYNFVKELLSIVLLNVSSTETKTGSYVPDVVRYLLEQRVVCSAMIPTPGGLLGALRSRDDWTSIELAFDSVLDLSEAEIVETLCTVVRVHRASGPASASASAATKAADDAMDVDPPAPTSPSKKSASYNTVTPLPTFLALLASYPTSRGPLLLAFRRAMRDADEVTAVLQVLENWVARKTKADERLLPTKKDLKKTEQGVWVVAGRREKEKDKETGKKKEEVPSLEKAVELLQIILDASFLSLLQHPPAHKILKKLQDQLNPEISFGSAAETLRGHLEPFAIAQEKTLKESLVPAQEREREKQKGDWRQKRKDLAVDIGLYKLEELVL</sequence>
<evidence type="ECO:0000313" key="3">
    <source>
        <dbReference type="Proteomes" id="UP000283269"/>
    </source>
</evidence>
<dbReference type="STRING" id="93625.A0A409XVL6"/>
<feature type="region of interest" description="Disordered" evidence="1">
    <location>
        <begin position="592"/>
        <end position="621"/>
    </location>
</feature>
<organism evidence="2 3">
    <name type="scientific">Psilocybe cyanescens</name>
    <dbReference type="NCBI Taxonomy" id="93625"/>
    <lineage>
        <taxon>Eukaryota</taxon>
        <taxon>Fungi</taxon>
        <taxon>Dikarya</taxon>
        <taxon>Basidiomycota</taxon>
        <taxon>Agaricomycotina</taxon>
        <taxon>Agaricomycetes</taxon>
        <taxon>Agaricomycetidae</taxon>
        <taxon>Agaricales</taxon>
        <taxon>Agaricineae</taxon>
        <taxon>Strophariaceae</taxon>
        <taxon>Psilocybe</taxon>
    </lineage>
</organism>
<dbReference type="InParanoid" id="A0A409XVL6"/>
<accession>A0A409XVL6</accession>
<evidence type="ECO:0000256" key="1">
    <source>
        <dbReference type="SAM" id="MobiDB-lite"/>
    </source>
</evidence>
<name>A0A409XVL6_PSICY</name>
<proteinExistence type="predicted"/>
<dbReference type="GO" id="GO:0003723">
    <property type="term" value="F:RNA binding"/>
    <property type="evidence" value="ECO:0007669"/>
    <property type="project" value="TreeGrafter"/>
</dbReference>
<dbReference type="PANTHER" id="PTHR15633">
    <property type="entry name" value="NUCLEOLAR PROTEIN 11"/>
    <property type="match status" value="1"/>
</dbReference>
<dbReference type="AlphaFoldDB" id="A0A409XVL6"/>
<reference evidence="2 3" key="1">
    <citation type="journal article" date="2018" name="Evol. Lett.">
        <title>Horizontal gene cluster transfer increased hallucinogenic mushroom diversity.</title>
        <authorList>
            <person name="Reynolds H.T."/>
            <person name="Vijayakumar V."/>
            <person name="Gluck-Thaler E."/>
            <person name="Korotkin H.B."/>
            <person name="Matheny P.B."/>
            <person name="Slot J.C."/>
        </authorList>
    </citation>
    <scope>NUCLEOTIDE SEQUENCE [LARGE SCALE GENOMIC DNA]</scope>
    <source>
        <strain evidence="2 3">2631</strain>
    </source>
</reference>
<dbReference type="OrthoDB" id="4349954at2759"/>
<dbReference type="GO" id="GO:0005730">
    <property type="term" value="C:nucleolus"/>
    <property type="evidence" value="ECO:0007669"/>
    <property type="project" value="TreeGrafter"/>
</dbReference>
<dbReference type="InterPro" id="IPR042859">
    <property type="entry name" value="NOL11"/>
</dbReference>
<dbReference type="PANTHER" id="PTHR15633:SF2">
    <property type="entry name" value="NUCLEOLAR PROTEIN 11"/>
    <property type="match status" value="1"/>
</dbReference>
<protein>
    <submittedName>
        <fullName evidence="2">Uncharacterized protein</fullName>
    </submittedName>
</protein>
<feature type="compositionally biased region" description="Basic and acidic residues" evidence="1">
    <location>
        <begin position="790"/>
        <end position="804"/>
    </location>
</feature>
<evidence type="ECO:0000313" key="2">
    <source>
        <dbReference type="EMBL" id="PPQ94798.1"/>
    </source>
</evidence>
<keyword evidence="3" id="KW-1185">Reference proteome</keyword>
<dbReference type="Proteomes" id="UP000283269">
    <property type="component" value="Unassembled WGS sequence"/>
</dbReference>